<dbReference type="InParanoid" id="A0A0C2WSV1"/>
<dbReference type="EMBL" id="KN818309">
    <property type="protein sequence ID" value="KIL59831.1"/>
    <property type="molecule type" value="Genomic_DNA"/>
</dbReference>
<name>A0A0C2WSV1_AMAMK</name>
<evidence type="ECO:0008006" key="3">
    <source>
        <dbReference type="Google" id="ProtNLM"/>
    </source>
</evidence>
<organism evidence="1 2">
    <name type="scientific">Amanita muscaria (strain Koide BX008)</name>
    <dbReference type="NCBI Taxonomy" id="946122"/>
    <lineage>
        <taxon>Eukaryota</taxon>
        <taxon>Fungi</taxon>
        <taxon>Dikarya</taxon>
        <taxon>Basidiomycota</taxon>
        <taxon>Agaricomycotina</taxon>
        <taxon>Agaricomycetes</taxon>
        <taxon>Agaricomycetidae</taxon>
        <taxon>Agaricales</taxon>
        <taxon>Pluteineae</taxon>
        <taxon>Amanitaceae</taxon>
        <taxon>Amanita</taxon>
    </lineage>
</organism>
<evidence type="ECO:0000313" key="2">
    <source>
        <dbReference type="Proteomes" id="UP000054549"/>
    </source>
</evidence>
<sequence>TQLKTGHVGLNKHLHRIKVANSPKCAKCKTYDESVEHFLLHCKAYKQERIVMKRKIKGGTKDIGKLLGNQRNAKAVVDYVIETGRL</sequence>
<feature type="non-terminal residue" evidence="1">
    <location>
        <position position="1"/>
    </location>
</feature>
<dbReference type="AlphaFoldDB" id="A0A0C2WSV1"/>
<feature type="non-terminal residue" evidence="1">
    <location>
        <position position="86"/>
    </location>
</feature>
<evidence type="ECO:0000313" key="1">
    <source>
        <dbReference type="EMBL" id="KIL59831.1"/>
    </source>
</evidence>
<accession>A0A0C2WSV1</accession>
<gene>
    <name evidence="1" type="ORF">M378DRAFT_57160</name>
</gene>
<reference evidence="1 2" key="1">
    <citation type="submission" date="2014-04" db="EMBL/GenBank/DDBJ databases">
        <title>Evolutionary Origins and Diversification of the Mycorrhizal Mutualists.</title>
        <authorList>
            <consortium name="DOE Joint Genome Institute"/>
            <consortium name="Mycorrhizal Genomics Consortium"/>
            <person name="Kohler A."/>
            <person name="Kuo A."/>
            <person name="Nagy L.G."/>
            <person name="Floudas D."/>
            <person name="Copeland A."/>
            <person name="Barry K.W."/>
            <person name="Cichocki N."/>
            <person name="Veneault-Fourrey C."/>
            <person name="LaButti K."/>
            <person name="Lindquist E.A."/>
            <person name="Lipzen A."/>
            <person name="Lundell T."/>
            <person name="Morin E."/>
            <person name="Murat C."/>
            <person name="Riley R."/>
            <person name="Ohm R."/>
            <person name="Sun H."/>
            <person name="Tunlid A."/>
            <person name="Henrissat B."/>
            <person name="Grigoriev I.V."/>
            <person name="Hibbett D.S."/>
            <person name="Martin F."/>
        </authorList>
    </citation>
    <scope>NUCLEOTIDE SEQUENCE [LARGE SCALE GENOMIC DNA]</scope>
    <source>
        <strain evidence="1 2">Koide BX008</strain>
    </source>
</reference>
<dbReference type="Proteomes" id="UP000054549">
    <property type="component" value="Unassembled WGS sequence"/>
</dbReference>
<dbReference type="OrthoDB" id="3267074at2759"/>
<keyword evidence="2" id="KW-1185">Reference proteome</keyword>
<dbReference type="STRING" id="946122.A0A0C2WSV1"/>
<protein>
    <recommendedName>
        <fullName evidence="3">Reverse transcriptase</fullName>
    </recommendedName>
</protein>
<dbReference type="HOGENOM" id="CLU_146165_1_0_1"/>
<proteinExistence type="predicted"/>